<dbReference type="Gene3D" id="2.60.120.580">
    <property type="entry name" value="Acetamidase/Formamidase-like domains"/>
    <property type="match status" value="1"/>
</dbReference>
<evidence type="ECO:0000313" key="2">
    <source>
        <dbReference type="Proteomes" id="UP000321805"/>
    </source>
</evidence>
<sequence>MAAHRIGREQVIWSFGPDLQPVLEVEPGDVVTFETNDCFSGQITSERDLVTEIDMGRINSATGPVAVRGAEPGDSLVAEILDVRPVQWGVATLIPGFGQLSGLVQAPVTRMFEVRDGLVRMNDRVAFPAMPMVGVVGVATGGETLANGLAGRHGGNLDDHWHGKGARIFLPVRQPGGMFAVGDMHAAMGDGEICFTGVEIAGEVDVRFGVVKGRQATWPVTELHDRWVPHATAPDYAEALQLVSEEAARMLVDEHGFTIEDAFIFLSVACDAGVAQGCRPAEGFGTIARFAIPRIDACPGPFRA</sequence>
<dbReference type="AlphaFoldDB" id="A0A5B8U8C9"/>
<proteinExistence type="predicted"/>
<organism evidence="1 2">
    <name type="scientific">Baekduia soli</name>
    <dbReference type="NCBI Taxonomy" id="496014"/>
    <lineage>
        <taxon>Bacteria</taxon>
        <taxon>Bacillati</taxon>
        <taxon>Actinomycetota</taxon>
        <taxon>Thermoleophilia</taxon>
        <taxon>Solirubrobacterales</taxon>
        <taxon>Baekduiaceae</taxon>
        <taxon>Baekduia</taxon>
    </lineage>
</organism>
<dbReference type="Proteomes" id="UP000321805">
    <property type="component" value="Chromosome"/>
</dbReference>
<dbReference type="KEGG" id="bsol:FSW04_17570"/>
<gene>
    <name evidence="1" type="ORF">FSW04_17570</name>
</gene>
<dbReference type="EMBL" id="CP042430">
    <property type="protein sequence ID" value="QEC49207.1"/>
    <property type="molecule type" value="Genomic_DNA"/>
</dbReference>
<evidence type="ECO:0008006" key="3">
    <source>
        <dbReference type="Google" id="ProtNLM"/>
    </source>
</evidence>
<name>A0A5B8U8C9_9ACTN</name>
<protein>
    <recommendedName>
        <fullName evidence="3">Acetamidase</fullName>
    </recommendedName>
</protein>
<dbReference type="Gene3D" id="2.40.10.120">
    <property type="match status" value="1"/>
</dbReference>
<dbReference type="InterPro" id="IPR004304">
    <property type="entry name" value="FmdA_AmdA"/>
</dbReference>
<dbReference type="OrthoDB" id="9785236at2"/>
<dbReference type="GO" id="GO:0016811">
    <property type="term" value="F:hydrolase activity, acting on carbon-nitrogen (but not peptide) bonds, in linear amides"/>
    <property type="evidence" value="ECO:0007669"/>
    <property type="project" value="InterPro"/>
</dbReference>
<dbReference type="RefSeq" id="WP_146921570.1">
    <property type="nucleotide sequence ID" value="NZ_CP042430.1"/>
</dbReference>
<dbReference type="Pfam" id="PF03069">
    <property type="entry name" value="FmdA_AmdA"/>
    <property type="match status" value="2"/>
</dbReference>
<dbReference type="PANTHER" id="PTHR31891:SF1">
    <property type="entry name" value="FORMAMIDASE C869.04-RELATED"/>
    <property type="match status" value="1"/>
</dbReference>
<reference evidence="1 2" key="1">
    <citation type="journal article" date="2018" name="J. Microbiol.">
        <title>Baekduia soli gen. nov., sp. nov., a novel bacterium isolated from the soil of Baekdu Mountain and proposal of a novel family name, Baekduiaceae fam. nov.</title>
        <authorList>
            <person name="An D.S."/>
            <person name="Siddiqi M.Z."/>
            <person name="Kim K.H."/>
            <person name="Yu H.S."/>
            <person name="Im W.T."/>
        </authorList>
    </citation>
    <scope>NUCLEOTIDE SEQUENCE [LARGE SCALE GENOMIC DNA]</scope>
    <source>
        <strain evidence="1 2">BR7-21</strain>
    </source>
</reference>
<accession>A0A5B8U8C9</accession>
<keyword evidence="2" id="KW-1185">Reference proteome</keyword>
<evidence type="ECO:0000313" key="1">
    <source>
        <dbReference type="EMBL" id="QEC49207.1"/>
    </source>
</evidence>
<dbReference type="PANTHER" id="PTHR31891">
    <property type="entry name" value="FORMAMIDASE C869.04-RELATED"/>
    <property type="match status" value="1"/>
</dbReference>
<dbReference type="SUPFAM" id="SSF141130">
    <property type="entry name" value="Acetamidase/Formamidase-like"/>
    <property type="match status" value="1"/>
</dbReference>
<dbReference type="Gene3D" id="3.10.28.20">
    <property type="entry name" value="Acetamidase/Formamidase-like domains"/>
    <property type="match status" value="1"/>
</dbReference>